<name>A0ABX1UI62_9SPHN</name>
<dbReference type="SUPFAM" id="SSF46894">
    <property type="entry name" value="C-terminal effector domain of the bipartite response regulators"/>
    <property type="match status" value="1"/>
</dbReference>
<dbReference type="Pfam" id="PF00196">
    <property type="entry name" value="GerE"/>
    <property type="match status" value="1"/>
</dbReference>
<accession>A0ABX1UI62</accession>
<feature type="domain" description="HTH luxR-type" evidence="1">
    <location>
        <begin position="313"/>
        <end position="370"/>
    </location>
</feature>
<dbReference type="Proteomes" id="UP000557656">
    <property type="component" value="Unassembled WGS sequence"/>
</dbReference>
<gene>
    <name evidence="2" type="ORF">HKX05_04130</name>
</gene>
<dbReference type="EMBL" id="JABEOV010000006">
    <property type="protein sequence ID" value="NNG52532.1"/>
    <property type="molecule type" value="Genomic_DNA"/>
</dbReference>
<proteinExistence type="predicted"/>
<sequence length="375" mass="41035">MIWVKAGAGMDEGLRTAIEGAYAAALDDGRWADWTWQTASMLGGACGAFHVVEAPGVLRHQQILLKNPAPLERYVAEDIGRLDPQLSYVARLRRPKVFTDTDHADRDDPATRAYFAWQAANGKLQHYLTATVPLDGGRICAGLSVHRHVEDGATPTEARHRLEMLLPDIQRALELGFVHAAKLTHAYWEGLLTRRTEPCLLLGERGTVLRATPPMEALLRHGDGLQWRRGRLTCGGGIADAVLDRFIGLATTGARAPGTCRIDRPSGKSAYILNAYPLHGPARPVAPLEAVALVTLIDPDTAPQASPERWQQAFGLTRRERDLAEQLVAGHSLETAANSLEMSVSTARVHLRHIFSKTYTGRQAELIQLLARIGT</sequence>
<reference evidence="2 3" key="1">
    <citation type="submission" date="2020-05" db="EMBL/GenBank/DDBJ databases">
        <title>Draft Genome Sequences of Sphingomonas sp. Isolated from the International Space Station.</title>
        <authorList>
            <person name="Bijlani S."/>
            <person name="Singh N.K."/>
            <person name="Mason C.E."/>
            <person name="Wang C.C."/>
            <person name="Venkateswaran K."/>
        </authorList>
    </citation>
    <scope>NUCLEOTIDE SEQUENCE [LARGE SCALE GENOMIC DNA]</scope>
    <source>
        <strain evidence="2 3">IIF7SW-B5</strain>
    </source>
</reference>
<dbReference type="InterPro" id="IPR016032">
    <property type="entry name" value="Sig_transdc_resp-reg_C-effctor"/>
</dbReference>
<comment type="caution">
    <text evidence="2">The sequence shown here is derived from an EMBL/GenBank/DDBJ whole genome shotgun (WGS) entry which is preliminary data.</text>
</comment>
<keyword evidence="3" id="KW-1185">Reference proteome</keyword>
<dbReference type="InterPro" id="IPR000792">
    <property type="entry name" value="Tscrpt_reg_LuxR_C"/>
</dbReference>
<organism evidence="2 3">
    <name type="scientific">Sphingomonas sanguinis</name>
    <dbReference type="NCBI Taxonomy" id="33051"/>
    <lineage>
        <taxon>Bacteria</taxon>
        <taxon>Pseudomonadati</taxon>
        <taxon>Pseudomonadota</taxon>
        <taxon>Alphaproteobacteria</taxon>
        <taxon>Sphingomonadales</taxon>
        <taxon>Sphingomonadaceae</taxon>
        <taxon>Sphingomonas</taxon>
    </lineage>
</organism>
<dbReference type="InterPro" id="IPR036388">
    <property type="entry name" value="WH-like_DNA-bd_sf"/>
</dbReference>
<protein>
    <submittedName>
        <fullName evidence="2">Helix-turn-helix transcriptional regulator</fullName>
    </submittedName>
</protein>
<evidence type="ECO:0000313" key="2">
    <source>
        <dbReference type="EMBL" id="NNG52532.1"/>
    </source>
</evidence>
<dbReference type="SMART" id="SM00421">
    <property type="entry name" value="HTH_LUXR"/>
    <property type="match status" value="1"/>
</dbReference>
<evidence type="ECO:0000259" key="1">
    <source>
        <dbReference type="SMART" id="SM00421"/>
    </source>
</evidence>
<evidence type="ECO:0000313" key="3">
    <source>
        <dbReference type="Proteomes" id="UP000557656"/>
    </source>
</evidence>
<dbReference type="Gene3D" id="1.10.10.10">
    <property type="entry name" value="Winged helix-like DNA-binding domain superfamily/Winged helix DNA-binding domain"/>
    <property type="match status" value="1"/>
</dbReference>